<dbReference type="EMBL" id="JAGIOO010000001">
    <property type="protein sequence ID" value="MBP2473235.1"/>
    <property type="molecule type" value="Genomic_DNA"/>
</dbReference>
<dbReference type="RefSeq" id="WP_209706722.1">
    <property type="nucleotide sequence ID" value="NZ_JAGIOO010000001.1"/>
</dbReference>
<protein>
    <submittedName>
        <fullName evidence="2">Peptide/nickel transport system substrate-binding protein</fullName>
    </submittedName>
</protein>
<sequence length="460" mass="48050">MTLRRFAALALTGVLTAGCGLDEPGAVQVRYTGSTPAPVGDVAGFTWAVEREPRSLDWLRGGGVPEDTVTANLCERLVRLGDNGMPEPGLAASVANPDPLTWVYRLRAGVRFHDGRELTAGDAVASLRRSAAQRGAHTFDKVAAIEATGPLEVTLRLRQPDPLLNHALTGNAGVVASAAYLAEHRDDYGSPSTSDGCSGPFRVGAWEPGSHVLLTRFEEYWDPARRARAGSVRFDFAAGPALTNALVSGRVDGAYLPSPTPIVRLARLQTGKVYFGTSAAVAALAPAPGGAFEDPLRRRALSLVLDRELIAREAYAGLAEPTEPPRTEGRGTVLAAGEWPQPGSVAPGLDEAKALLAQAGPLDREVVISGAEGLEAAAVASAVLEACQRLGLPARIGTGDPDLALVTGAPAPNDPAWARWVPVARLPNTLYLGNRLTGAPPSSSYLGQAWAARIGRSAVN</sequence>
<dbReference type="CDD" id="cd00995">
    <property type="entry name" value="PBP2_NikA_DppA_OppA_like"/>
    <property type="match status" value="1"/>
</dbReference>
<reference evidence="2 3" key="1">
    <citation type="submission" date="2021-03" db="EMBL/GenBank/DDBJ databases">
        <title>Sequencing the genomes of 1000 actinobacteria strains.</title>
        <authorList>
            <person name="Klenk H.-P."/>
        </authorList>
    </citation>
    <scope>NUCLEOTIDE SEQUENCE [LARGE SCALE GENOMIC DNA]</scope>
    <source>
        <strain evidence="2 3">DSM 44580</strain>
    </source>
</reference>
<feature type="domain" description="Solute-binding protein family 5" evidence="1">
    <location>
        <begin position="86"/>
        <end position="394"/>
    </location>
</feature>
<accession>A0ABS5A9I2</accession>
<evidence type="ECO:0000259" key="1">
    <source>
        <dbReference type="Pfam" id="PF00496"/>
    </source>
</evidence>
<dbReference type="PROSITE" id="PS51257">
    <property type="entry name" value="PROKAR_LIPOPROTEIN"/>
    <property type="match status" value="1"/>
</dbReference>
<dbReference type="PANTHER" id="PTHR30290">
    <property type="entry name" value="PERIPLASMIC BINDING COMPONENT OF ABC TRANSPORTER"/>
    <property type="match status" value="1"/>
</dbReference>
<dbReference type="Gene3D" id="3.10.105.10">
    <property type="entry name" value="Dipeptide-binding Protein, Domain 3"/>
    <property type="match status" value="1"/>
</dbReference>
<organism evidence="2 3">
    <name type="scientific">Crossiella equi</name>
    <dbReference type="NCBI Taxonomy" id="130796"/>
    <lineage>
        <taxon>Bacteria</taxon>
        <taxon>Bacillati</taxon>
        <taxon>Actinomycetota</taxon>
        <taxon>Actinomycetes</taxon>
        <taxon>Pseudonocardiales</taxon>
        <taxon>Pseudonocardiaceae</taxon>
        <taxon>Crossiella</taxon>
    </lineage>
</organism>
<evidence type="ECO:0000313" key="3">
    <source>
        <dbReference type="Proteomes" id="UP001519363"/>
    </source>
</evidence>
<keyword evidence="3" id="KW-1185">Reference proteome</keyword>
<dbReference type="PANTHER" id="PTHR30290:SF65">
    <property type="entry name" value="MONOACYL PHOSPHATIDYLINOSITOL TETRAMANNOSIDE-BINDING PROTEIN LPQW-RELATED"/>
    <property type="match status" value="1"/>
</dbReference>
<proteinExistence type="predicted"/>
<dbReference type="Proteomes" id="UP001519363">
    <property type="component" value="Unassembled WGS sequence"/>
</dbReference>
<dbReference type="InterPro" id="IPR039424">
    <property type="entry name" value="SBP_5"/>
</dbReference>
<name>A0ABS5A9I2_9PSEU</name>
<comment type="caution">
    <text evidence="2">The sequence shown here is derived from an EMBL/GenBank/DDBJ whole genome shotgun (WGS) entry which is preliminary data.</text>
</comment>
<dbReference type="SUPFAM" id="SSF53850">
    <property type="entry name" value="Periplasmic binding protein-like II"/>
    <property type="match status" value="1"/>
</dbReference>
<evidence type="ECO:0000313" key="2">
    <source>
        <dbReference type="EMBL" id="MBP2473235.1"/>
    </source>
</evidence>
<dbReference type="Pfam" id="PF00496">
    <property type="entry name" value="SBP_bac_5"/>
    <property type="match status" value="1"/>
</dbReference>
<dbReference type="InterPro" id="IPR000914">
    <property type="entry name" value="SBP_5_dom"/>
</dbReference>
<dbReference type="Gene3D" id="3.40.190.10">
    <property type="entry name" value="Periplasmic binding protein-like II"/>
    <property type="match status" value="1"/>
</dbReference>
<gene>
    <name evidence="2" type="ORF">JOF53_002107</name>
</gene>